<proteinExistence type="inferred from homology"/>
<name>A0A978UBD2_ZIZJJ</name>
<dbReference type="EMBL" id="JAEACU010000012">
    <property type="protein sequence ID" value="KAH7512075.1"/>
    <property type="molecule type" value="Genomic_DNA"/>
</dbReference>
<reference evidence="7" key="1">
    <citation type="journal article" date="2021" name="Front. Plant Sci.">
        <title>Chromosome-Scale Genome Assembly for Chinese Sour Jujube and Insights Into Its Genome Evolution and Domestication Signature.</title>
        <authorList>
            <person name="Shen L.-Y."/>
            <person name="Luo H."/>
            <person name="Wang X.-L."/>
            <person name="Wang X.-M."/>
            <person name="Qiu X.-J."/>
            <person name="Liu H."/>
            <person name="Zhou S.-S."/>
            <person name="Jia K.-H."/>
            <person name="Nie S."/>
            <person name="Bao Y.-T."/>
            <person name="Zhang R.-G."/>
            <person name="Yun Q.-Z."/>
            <person name="Chai Y.-H."/>
            <person name="Lu J.-Y."/>
            <person name="Li Y."/>
            <person name="Zhao S.-W."/>
            <person name="Mao J.-F."/>
            <person name="Jia S.-G."/>
            <person name="Mao Y.-M."/>
        </authorList>
    </citation>
    <scope>NUCLEOTIDE SEQUENCE</scope>
    <source>
        <strain evidence="7">AT0</strain>
        <tissue evidence="7">Leaf</tissue>
    </source>
</reference>
<dbReference type="GO" id="GO:0031464">
    <property type="term" value="C:Cul4A-RING E3 ubiquitin ligase complex"/>
    <property type="evidence" value="ECO:0007669"/>
    <property type="project" value="TreeGrafter"/>
</dbReference>
<gene>
    <name evidence="7" type="ORF">FEM48_Zijuj12G0052000</name>
</gene>
<dbReference type="PANTHER" id="PTHR14255">
    <property type="entry name" value="CEREBLON"/>
    <property type="match status" value="1"/>
</dbReference>
<feature type="transmembrane region" description="Helical" evidence="6">
    <location>
        <begin position="392"/>
        <end position="413"/>
    </location>
</feature>
<evidence type="ECO:0000256" key="6">
    <source>
        <dbReference type="SAM" id="Phobius"/>
    </source>
</evidence>
<feature type="transmembrane region" description="Helical" evidence="6">
    <location>
        <begin position="331"/>
        <end position="353"/>
    </location>
</feature>
<feature type="transmembrane region" description="Helical" evidence="6">
    <location>
        <begin position="359"/>
        <end position="380"/>
    </location>
</feature>
<feature type="transmembrane region" description="Helical" evidence="6">
    <location>
        <begin position="6"/>
        <end position="24"/>
    </location>
</feature>
<evidence type="ECO:0000256" key="4">
    <source>
        <dbReference type="ARBA" id="ARBA00022989"/>
    </source>
</evidence>
<dbReference type="GO" id="GO:0016020">
    <property type="term" value="C:membrane"/>
    <property type="evidence" value="ECO:0007669"/>
    <property type="project" value="UniProtKB-SubCell"/>
</dbReference>
<evidence type="ECO:0000256" key="3">
    <source>
        <dbReference type="ARBA" id="ARBA00022692"/>
    </source>
</evidence>
<evidence type="ECO:0000256" key="1">
    <source>
        <dbReference type="ARBA" id="ARBA00004141"/>
    </source>
</evidence>
<dbReference type="AlphaFoldDB" id="A0A978UBD2"/>
<dbReference type="Proteomes" id="UP000813462">
    <property type="component" value="Unassembled WGS sequence"/>
</dbReference>
<dbReference type="Pfam" id="PF01925">
    <property type="entry name" value="TauE"/>
    <property type="match status" value="2"/>
</dbReference>
<protein>
    <recommendedName>
        <fullName evidence="9">Sulfite exporter TauE/SafE family protein 4</fullName>
    </recommendedName>
</protein>
<evidence type="ECO:0000256" key="2">
    <source>
        <dbReference type="ARBA" id="ARBA00009142"/>
    </source>
</evidence>
<comment type="subcellular location">
    <subcellularLocation>
        <location evidence="1">Membrane</location>
        <topology evidence="1">Multi-pass membrane protein</topology>
    </subcellularLocation>
</comment>
<keyword evidence="5 6" id="KW-0472">Membrane</keyword>
<evidence type="ECO:0008006" key="9">
    <source>
        <dbReference type="Google" id="ProtNLM"/>
    </source>
</evidence>
<dbReference type="InterPro" id="IPR002781">
    <property type="entry name" value="TM_pro_TauE-like"/>
</dbReference>
<keyword evidence="3 6" id="KW-0812">Transmembrane</keyword>
<feature type="transmembrane region" description="Helical" evidence="6">
    <location>
        <begin position="165"/>
        <end position="185"/>
    </location>
</feature>
<feature type="transmembrane region" description="Helical" evidence="6">
    <location>
        <begin position="241"/>
        <end position="260"/>
    </location>
</feature>
<comment type="similarity">
    <text evidence="2">Belongs to the 4-toluene sulfonate uptake permease (TSUP) (TC 2.A.102) family.</text>
</comment>
<dbReference type="GO" id="GO:0016567">
    <property type="term" value="P:protein ubiquitination"/>
    <property type="evidence" value="ECO:0007669"/>
    <property type="project" value="TreeGrafter"/>
</dbReference>
<evidence type="ECO:0000313" key="7">
    <source>
        <dbReference type="EMBL" id="KAH7512075.1"/>
    </source>
</evidence>
<evidence type="ECO:0000313" key="8">
    <source>
        <dbReference type="Proteomes" id="UP000813462"/>
    </source>
</evidence>
<accession>A0A978UBD2</accession>
<feature type="transmembrane region" description="Helical" evidence="6">
    <location>
        <begin position="65"/>
        <end position="98"/>
    </location>
</feature>
<keyword evidence="4 6" id="KW-1133">Transmembrane helix</keyword>
<evidence type="ECO:0000256" key="5">
    <source>
        <dbReference type="ARBA" id="ARBA00023136"/>
    </source>
</evidence>
<organism evidence="7 8">
    <name type="scientific">Ziziphus jujuba var. spinosa</name>
    <dbReference type="NCBI Taxonomy" id="714518"/>
    <lineage>
        <taxon>Eukaryota</taxon>
        <taxon>Viridiplantae</taxon>
        <taxon>Streptophyta</taxon>
        <taxon>Embryophyta</taxon>
        <taxon>Tracheophyta</taxon>
        <taxon>Spermatophyta</taxon>
        <taxon>Magnoliopsida</taxon>
        <taxon>eudicotyledons</taxon>
        <taxon>Gunneridae</taxon>
        <taxon>Pentapetalae</taxon>
        <taxon>rosids</taxon>
        <taxon>fabids</taxon>
        <taxon>Rosales</taxon>
        <taxon>Rhamnaceae</taxon>
        <taxon>Paliureae</taxon>
        <taxon>Ziziphus</taxon>
    </lineage>
</organism>
<sequence>MATKGLVLYLLSAFSLAILSVSFIDHQNDYSPPHQNFLQQSPNSTLWHLSGTDKIWPELKCNWRLVLATIIGFLGSACGTVGGVGGGGIFVPMLTLIVGFDTKSAAAISKCMIMGASVSSVWYNLRVPHPTKQVPILDYDLALLFQPMLMLGITVGVALSVVFPYWLITVLIIILFLGTSSRSFYKATEMWKQESILKTEMAKQRETTVNSCGELLIDTEYEPLVPKEEKTTMNNIKVCGVWYWVIFCLQFPIAFGVFGYESVKLYKEHKKRMSVGNTESICEASIEWTAMHLAFCALCGILGGTVGGLLGSGGGFILGPLLLEIGVIPQVASATATFVMAFSSSLSVVEFYLLKRFPIPFALYLTLISVLAGFWGQYLVRKLIAIFRRASIIVFILSGVIFASALTMGVIGIEKSIQMINNHEFMGFLGFCSSQ</sequence>
<dbReference type="PANTHER" id="PTHR14255:SF5">
    <property type="entry name" value="SULFITE EXPORTER TAUE_SAFE FAMILY PROTEIN 4"/>
    <property type="match status" value="1"/>
</dbReference>
<feature type="transmembrane region" description="Helical" evidence="6">
    <location>
        <begin position="292"/>
        <end position="319"/>
    </location>
</feature>
<comment type="caution">
    <text evidence="7">The sequence shown here is derived from an EMBL/GenBank/DDBJ whole genome shotgun (WGS) entry which is preliminary data.</text>
</comment>